<feature type="region of interest" description="Disordered" evidence="1">
    <location>
        <begin position="129"/>
        <end position="180"/>
    </location>
</feature>
<evidence type="ECO:0000313" key="2">
    <source>
        <dbReference type="EMBL" id="MBW0522458.1"/>
    </source>
</evidence>
<feature type="compositionally biased region" description="Polar residues" evidence="1">
    <location>
        <begin position="149"/>
        <end position="161"/>
    </location>
</feature>
<keyword evidence="3" id="KW-1185">Reference proteome</keyword>
<feature type="compositionally biased region" description="Basic and acidic residues" evidence="1">
    <location>
        <begin position="162"/>
        <end position="173"/>
    </location>
</feature>
<feature type="region of interest" description="Disordered" evidence="1">
    <location>
        <begin position="1"/>
        <end position="83"/>
    </location>
</feature>
<feature type="compositionally biased region" description="Basic residues" evidence="1">
    <location>
        <begin position="55"/>
        <end position="66"/>
    </location>
</feature>
<feature type="region of interest" description="Disordered" evidence="1">
    <location>
        <begin position="88"/>
        <end position="107"/>
    </location>
</feature>
<comment type="caution">
    <text evidence="2">The sequence shown here is derived from an EMBL/GenBank/DDBJ whole genome shotgun (WGS) entry which is preliminary data.</text>
</comment>
<dbReference type="EMBL" id="AVOT02029558">
    <property type="protein sequence ID" value="MBW0522458.1"/>
    <property type="molecule type" value="Genomic_DNA"/>
</dbReference>
<proteinExistence type="predicted"/>
<reference evidence="2" key="1">
    <citation type="submission" date="2021-03" db="EMBL/GenBank/DDBJ databases">
        <title>Draft genome sequence of rust myrtle Austropuccinia psidii MF-1, a brazilian biotype.</title>
        <authorList>
            <person name="Quecine M.C."/>
            <person name="Pachon D.M.R."/>
            <person name="Bonatelli M.L."/>
            <person name="Correr F.H."/>
            <person name="Franceschini L.M."/>
            <person name="Leite T.F."/>
            <person name="Margarido G.R.A."/>
            <person name="Almeida C.A."/>
            <person name="Ferrarezi J.A."/>
            <person name="Labate C.A."/>
        </authorList>
    </citation>
    <scope>NUCLEOTIDE SEQUENCE</scope>
    <source>
        <strain evidence="2">MF-1</strain>
    </source>
</reference>
<sequence length="180" mass="20351">METRERGKGTVKASSPPKRRHQLPHRGLESHKTLLPYKNIGIPRNQPEEEQGLFRTRRPGSGHLGHHSGGQDTDGNHTYSAIQLPIQQKTQTRGLEGYGLSSSAPPTPQRFLLMENGQQEVQPTITLARPWSKLSEDMSQRDIPHRSYGNPQRMESQQSVKTPEEKGNQDKCQLESMLKQ</sequence>
<evidence type="ECO:0000256" key="1">
    <source>
        <dbReference type="SAM" id="MobiDB-lite"/>
    </source>
</evidence>
<evidence type="ECO:0000313" key="3">
    <source>
        <dbReference type="Proteomes" id="UP000765509"/>
    </source>
</evidence>
<feature type="compositionally biased region" description="Polar residues" evidence="1">
    <location>
        <begin position="71"/>
        <end position="83"/>
    </location>
</feature>
<feature type="compositionally biased region" description="Basic and acidic residues" evidence="1">
    <location>
        <begin position="134"/>
        <end position="145"/>
    </location>
</feature>
<accession>A0A9Q3HZ98</accession>
<name>A0A9Q3HZ98_9BASI</name>
<protein>
    <submittedName>
        <fullName evidence="2">Uncharacterized protein</fullName>
    </submittedName>
</protein>
<organism evidence="2 3">
    <name type="scientific">Austropuccinia psidii MF-1</name>
    <dbReference type="NCBI Taxonomy" id="1389203"/>
    <lineage>
        <taxon>Eukaryota</taxon>
        <taxon>Fungi</taxon>
        <taxon>Dikarya</taxon>
        <taxon>Basidiomycota</taxon>
        <taxon>Pucciniomycotina</taxon>
        <taxon>Pucciniomycetes</taxon>
        <taxon>Pucciniales</taxon>
        <taxon>Sphaerophragmiaceae</taxon>
        <taxon>Austropuccinia</taxon>
    </lineage>
</organism>
<dbReference type="Proteomes" id="UP000765509">
    <property type="component" value="Unassembled WGS sequence"/>
</dbReference>
<gene>
    <name evidence="2" type="ORF">O181_062173</name>
</gene>
<dbReference type="AlphaFoldDB" id="A0A9Q3HZ98"/>